<dbReference type="EMBL" id="LR796277">
    <property type="protein sequence ID" value="CAB4133746.1"/>
    <property type="molecule type" value="Genomic_DNA"/>
</dbReference>
<reference evidence="1" key="1">
    <citation type="submission" date="2020-04" db="EMBL/GenBank/DDBJ databases">
        <authorList>
            <person name="Chiriac C."/>
            <person name="Salcher M."/>
            <person name="Ghai R."/>
            <person name="Kavagutti S V."/>
        </authorList>
    </citation>
    <scope>NUCLEOTIDE SEQUENCE</scope>
</reference>
<gene>
    <name evidence="1" type="ORF">UFOVP264_1</name>
</gene>
<name>A0A6J5LKU8_9CAUD</name>
<sequence length="220" mass="25843">MKQTAGAISNKLIKDQTKYDALEVGHAMTDDIMPHLRQCIENHKTIINENEFCIVMLLAKDPLLASVVRRKFYAWPYLPKPRPNQAVFLYNKQLDRITKRLWVMPSDVVMAELHSLSHVDKKYKTMKAWCDAFYKGWKFMRTLGSKEPGKFVNTDPFHFWKFVRKDQQIDMPSEHEYFLQHREELIQAGCKLPDADYAESFDFSKVHIKNVVDSEEAVNE</sequence>
<proteinExistence type="predicted"/>
<organism evidence="1">
    <name type="scientific">uncultured Caudovirales phage</name>
    <dbReference type="NCBI Taxonomy" id="2100421"/>
    <lineage>
        <taxon>Viruses</taxon>
        <taxon>Duplodnaviria</taxon>
        <taxon>Heunggongvirae</taxon>
        <taxon>Uroviricota</taxon>
        <taxon>Caudoviricetes</taxon>
        <taxon>Peduoviridae</taxon>
        <taxon>Maltschvirus</taxon>
        <taxon>Maltschvirus maltsch</taxon>
    </lineage>
</organism>
<protein>
    <submittedName>
        <fullName evidence="1">Uncharacterized protein</fullName>
    </submittedName>
</protein>
<evidence type="ECO:0000313" key="1">
    <source>
        <dbReference type="EMBL" id="CAB4133746.1"/>
    </source>
</evidence>
<accession>A0A6J5LKU8</accession>